<dbReference type="Proteomes" id="UP000191056">
    <property type="component" value="Unassembled WGS sequence"/>
</dbReference>
<dbReference type="PRINTS" id="PR00344">
    <property type="entry name" value="BCTRLSENSOR"/>
</dbReference>
<keyword evidence="13 14" id="KW-0472">Membrane</keyword>
<dbReference type="SMART" id="SM00388">
    <property type="entry name" value="HisKA"/>
    <property type="match status" value="1"/>
</dbReference>
<evidence type="ECO:0000256" key="7">
    <source>
        <dbReference type="ARBA" id="ARBA00022692"/>
    </source>
</evidence>
<keyword evidence="18" id="KW-1185">Reference proteome</keyword>
<evidence type="ECO:0000256" key="10">
    <source>
        <dbReference type="ARBA" id="ARBA00022840"/>
    </source>
</evidence>
<keyword evidence="4" id="KW-1003">Cell membrane</keyword>
<keyword evidence="7 14" id="KW-0812">Transmembrane</keyword>
<dbReference type="Gene3D" id="6.10.340.10">
    <property type="match status" value="1"/>
</dbReference>
<dbReference type="InterPro" id="IPR004358">
    <property type="entry name" value="Sig_transdc_His_kin-like_C"/>
</dbReference>
<gene>
    <name evidence="17" type="primary">yycG_9</name>
    <name evidence="17" type="ORF">CLCHR_45370</name>
</gene>
<dbReference type="FunFam" id="1.10.287.130:FF:000001">
    <property type="entry name" value="Two-component sensor histidine kinase"/>
    <property type="match status" value="1"/>
</dbReference>
<dbReference type="CDD" id="cd06225">
    <property type="entry name" value="HAMP"/>
    <property type="match status" value="1"/>
</dbReference>
<keyword evidence="12" id="KW-0902">Two-component regulatory system</keyword>
<evidence type="ECO:0000256" key="1">
    <source>
        <dbReference type="ARBA" id="ARBA00000085"/>
    </source>
</evidence>
<comment type="subcellular location">
    <subcellularLocation>
        <location evidence="2">Cell membrane</location>
        <topology evidence="2">Multi-pass membrane protein</topology>
    </subcellularLocation>
</comment>
<reference evidence="17 18" key="1">
    <citation type="submission" date="2017-03" db="EMBL/GenBank/DDBJ databases">
        <title>Genome sequence of Clostridium chromiireducens DSM 23318.</title>
        <authorList>
            <person name="Poehlein A."/>
            <person name="Daniel R."/>
        </authorList>
    </citation>
    <scope>NUCLEOTIDE SEQUENCE [LARGE SCALE GENOMIC DNA]</scope>
    <source>
        <strain evidence="17 18">DSM 23318</strain>
    </source>
</reference>
<keyword evidence="5" id="KW-0597">Phosphoprotein</keyword>
<feature type="domain" description="Histidine kinase" evidence="15">
    <location>
        <begin position="208"/>
        <end position="428"/>
    </location>
</feature>
<evidence type="ECO:0000256" key="2">
    <source>
        <dbReference type="ARBA" id="ARBA00004651"/>
    </source>
</evidence>
<organism evidence="17 18">
    <name type="scientific">Clostridium chromiireducens</name>
    <dbReference type="NCBI Taxonomy" id="225345"/>
    <lineage>
        <taxon>Bacteria</taxon>
        <taxon>Bacillati</taxon>
        <taxon>Bacillota</taxon>
        <taxon>Clostridia</taxon>
        <taxon>Eubacteriales</taxon>
        <taxon>Clostridiaceae</taxon>
        <taxon>Clostridium</taxon>
    </lineage>
</organism>
<dbReference type="PANTHER" id="PTHR45528:SF1">
    <property type="entry name" value="SENSOR HISTIDINE KINASE CPXA"/>
    <property type="match status" value="1"/>
</dbReference>
<dbReference type="PANTHER" id="PTHR45528">
    <property type="entry name" value="SENSOR HISTIDINE KINASE CPXA"/>
    <property type="match status" value="1"/>
</dbReference>
<evidence type="ECO:0000256" key="9">
    <source>
        <dbReference type="ARBA" id="ARBA00022777"/>
    </source>
</evidence>
<dbReference type="SUPFAM" id="SSF47384">
    <property type="entry name" value="Homodimeric domain of signal transducing histidine kinase"/>
    <property type="match status" value="1"/>
</dbReference>
<evidence type="ECO:0000256" key="6">
    <source>
        <dbReference type="ARBA" id="ARBA00022679"/>
    </source>
</evidence>
<dbReference type="InterPro" id="IPR003660">
    <property type="entry name" value="HAMP_dom"/>
</dbReference>
<dbReference type="SMART" id="SM00304">
    <property type="entry name" value="HAMP"/>
    <property type="match status" value="1"/>
</dbReference>
<dbReference type="GO" id="GO:0000155">
    <property type="term" value="F:phosphorelay sensor kinase activity"/>
    <property type="evidence" value="ECO:0007669"/>
    <property type="project" value="InterPro"/>
</dbReference>
<evidence type="ECO:0000256" key="8">
    <source>
        <dbReference type="ARBA" id="ARBA00022741"/>
    </source>
</evidence>
<dbReference type="AlphaFoldDB" id="A0A1V4IAB0"/>
<keyword evidence="9 17" id="KW-0418">Kinase</keyword>
<dbReference type="SUPFAM" id="SSF158472">
    <property type="entry name" value="HAMP domain-like"/>
    <property type="match status" value="1"/>
</dbReference>
<dbReference type="EMBL" id="MZGT01000108">
    <property type="protein sequence ID" value="OPJ56575.1"/>
    <property type="molecule type" value="Genomic_DNA"/>
</dbReference>
<keyword evidence="6 17" id="KW-0808">Transferase</keyword>
<dbReference type="InterPro" id="IPR050398">
    <property type="entry name" value="HssS/ArlS-like"/>
</dbReference>
<dbReference type="FunFam" id="3.30.565.10:FF:000006">
    <property type="entry name" value="Sensor histidine kinase WalK"/>
    <property type="match status" value="1"/>
</dbReference>
<feature type="transmembrane region" description="Helical" evidence="14">
    <location>
        <begin position="117"/>
        <end position="135"/>
    </location>
</feature>
<dbReference type="PROSITE" id="PS50109">
    <property type="entry name" value="HIS_KIN"/>
    <property type="match status" value="1"/>
</dbReference>
<dbReference type="InterPro" id="IPR003594">
    <property type="entry name" value="HATPase_dom"/>
</dbReference>
<evidence type="ECO:0000256" key="5">
    <source>
        <dbReference type="ARBA" id="ARBA00022553"/>
    </source>
</evidence>
<dbReference type="PROSITE" id="PS50885">
    <property type="entry name" value="HAMP"/>
    <property type="match status" value="1"/>
</dbReference>
<evidence type="ECO:0000313" key="18">
    <source>
        <dbReference type="Proteomes" id="UP000191056"/>
    </source>
</evidence>
<dbReference type="STRING" id="225345.CLCHR_45370"/>
<evidence type="ECO:0000256" key="4">
    <source>
        <dbReference type="ARBA" id="ARBA00022475"/>
    </source>
</evidence>
<evidence type="ECO:0000259" key="15">
    <source>
        <dbReference type="PROSITE" id="PS50109"/>
    </source>
</evidence>
<feature type="transmembrane region" description="Helical" evidence="14">
    <location>
        <begin position="92"/>
        <end position="111"/>
    </location>
</feature>
<proteinExistence type="predicted"/>
<dbReference type="EC" id="2.7.13.3" evidence="3"/>
<evidence type="ECO:0000256" key="3">
    <source>
        <dbReference type="ARBA" id="ARBA00012438"/>
    </source>
</evidence>
<name>A0A1V4IAB0_9CLOT</name>
<dbReference type="Pfam" id="PF00672">
    <property type="entry name" value="HAMP"/>
    <property type="match status" value="1"/>
</dbReference>
<evidence type="ECO:0000256" key="14">
    <source>
        <dbReference type="SAM" id="Phobius"/>
    </source>
</evidence>
<dbReference type="Pfam" id="PF02518">
    <property type="entry name" value="HATPase_c"/>
    <property type="match status" value="1"/>
</dbReference>
<evidence type="ECO:0000256" key="12">
    <source>
        <dbReference type="ARBA" id="ARBA00023012"/>
    </source>
</evidence>
<feature type="domain" description="HAMP" evidence="16">
    <location>
        <begin position="141"/>
        <end position="193"/>
    </location>
</feature>
<dbReference type="Gene3D" id="3.30.565.10">
    <property type="entry name" value="Histidine kinase-like ATPase, C-terminal domain"/>
    <property type="match status" value="1"/>
</dbReference>
<evidence type="ECO:0000313" key="17">
    <source>
        <dbReference type="EMBL" id="OPJ56575.1"/>
    </source>
</evidence>
<dbReference type="CDD" id="cd00082">
    <property type="entry name" value="HisKA"/>
    <property type="match status" value="1"/>
</dbReference>
<evidence type="ECO:0000259" key="16">
    <source>
        <dbReference type="PROSITE" id="PS50885"/>
    </source>
</evidence>
<keyword evidence="10" id="KW-0067">ATP-binding</keyword>
<accession>A0A1V4IAB0</accession>
<dbReference type="GO" id="GO:0005886">
    <property type="term" value="C:plasma membrane"/>
    <property type="evidence" value="ECO:0007669"/>
    <property type="project" value="UniProtKB-SubCell"/>
</dbReference>
<evidence type="ECO:0000256" key="13">
    <source>
        <dbReference type="ARBA" id="ARBA00023136"/>
    </source>
</evidence>
<dbReference type="GO" id="GO:0005524">
    <property type="term" value="F:ATP binding"/>
    <property type="evidence" value="ECO:0007669"/>
    <property type="project" value="UniProtKB-KW"/>
</dbReference>
<dbReference type="InterPro" id="IPR005467">
    <property type="entry name" value="His_kinase_dom"/>
</dbReference>
<keyword evidence="8" id="KW-0547">Nucleotide-binding</keyword>
<dbReference type="InterPro" id="IPR036097">
    <property type="entry name" value="HisK_dim/P_sf"/>
</dbReference>
<dbReference type="SMART" id="SM00387">
    <property type="entry name" value="HATPase_c"/>
    <property type="match status" value="1"/>
</dbReference>
<comment type="catalytic activity">
    <reaction evidence="1">
        <text>ATP + protein L-histidine = ADP + protein N-phospho-L-histidine.</text>
        <dbReference type="EC" id="2.7.13.3"/>
    </reaction>
</comment>
<dbReference type="SUPFAM" id="SSF55874">
    <property type="entry name" value="ATPase domain of HSP90 chaperone/DNA topoisomerase II/histidine kinase"/>
    <property type="match status" value="1"/>
</dbReference>
<dbReference type="CDD" id="cd00075">
    <property type="entry name" value="HATPase"/>
    <property type="match status" value="1"/>
</dbReference>
<sequence length="442" mass="52276">MDLIYQKLIVNVIIITIVEIYFKVVANIRRFRGRIHSHFHNKFEKEHQEYFEKLKELNKMRYELVYEHQKLHHKSHHKQFNEFNRIHRYLRWMRPTGILISILLVFSIFKFVDVKAVTIFFAMIFVIYQSSHIYITMRMEKRIMKPIEKLKDGVEQIARGNYDVNIDNDVYNEIGILIYDFNKMAETLKKSEKMKLEYEENRKALIANISHDLKTPITSINGYIEALVDGVVTSPDKVNNYLNIILNNTTYINNLIDDLFLFSKLDMQKLDFNFETIKFGPFMSDLMEEFDFVLKEKNIKFKFEDRLLEELEVNIDGKRIYQVIRNVIGNAIKYGRQEDAIIEVELSNNNEWIKIEIKDNGPGIPEDKLSNIFNRFYRIDTERTKDFMSTGLGLAIAKEMVEAHGGKIYASSIMGKGSKFTIEIPINNKEEETQAHETNINY</sequence>
<dbReference type="Gene3D" id="1.10.287.130">
    <property type="match status" value="1"/>
</dbReference>
<comment type="caution">
    <text evidence="17">The sequence shown here is derived from an EMBL/GenBank/DDBJ whole genome shotgun (WGS) entry which is preliminary data.</text>
</comment>
<dbReference type="Pfam" id="PF00512">
    <property type="entry name" value="HisKA"/>
    <property type="match status" value="1"/>
</dbReference>
<feature type="transmembrane region" description="Helical" evidence="14">
    <location>
        <begin position="6"/>
        <end position="26"/>
    </location>
</feature>
<dbReference type="InterPro" id="IPR036890">
    <property type="entry name" value="HATPase_C_sf"/>
</dbReference>
<evidence type="ECO:0000256" key="11">
    <source>
        <dbReference type="ARBA" id="ARBA00022989"/>
    </source>
</evidence>
<keyword evidence="11 14" id="KW-1133">Transmembrane helix</keyword>
<dbReference type="InterPro" id="IPR003661">
    <property type="entry name" value="HisK_dim/P_dom"/>
</dbReference>
<protein>
    <recommendedName>
        <fullName evidence="3">histidine kinase</fullName>
        <ecNumber evidence="3">2.7.13.3</ecNumber>
    </recommendedName>
</protein>